<sequence length="693" mass="78469">MSHNLCAPLFPKKRDDGIDGYERNESNESDRRDGADGSSGLSSPYRYSPLNEEAEEIRILTLIPGKFSDDIRITLETITFPKDGSLIPSFEALSYAWGSVDNKINVFMGTEGSDVLAVTQNLAIALPYLRLEQEPRVLWIDAICVNQEDLSERSSQVQRMANIYSRASRVVVWVGLETNDSGIAIDAFELICKHVAFDYTTRAWHPLSEEETWCDRTERLPFRKSQLLAIQNFLHRPWFERLWIWQEVRLASDSTIVLCGLRTILWISVCNVICYLLGKPFNTFEYSQSYSRRLISTTKLCDKGSAFSLLELFVATKRSVCSDPRDRVFALMSMLPPSDKAFGLVPDYTKSVSEVYYDIAVRHIRISGSMQILSLAGMVQRIQKLPTWVPDWSVPRDTNRLPRMRAASSSLSSGAYQLSDSTIQVTGVQIATIRWTKAFELTEQDFFSDIKRVVLEAKVAFPDTLEDPFVTATCRTVCCDQFAERYYPPPPEIQSLESNERALRDILQHDFTAHRRPHSATRDEREIFTNTAIHYCNHRSLFLSQSGGLGLGPKDMKAGDIAIVLLGLDSTMILRPMDNGRYALVGEAYCHGNMDGKALLGPLPSQYQPIECLDEESGGDYSSFLHQGTGKMSPEDPRLGELPVRWIKESHPKEEIHLRFFNQEIGKSTSRDPRLSPEALRARGVPLRTFDIV</sequence>
<dbReference type="InterPro" id="IPR010730">
    <property type="entry name" value="HET"/>
</dbReference>
<evidence type="ECO:0000313" key="4">
    <source>
        <dbReference type="Proteomes" id="UP001595075"/>
    </source>
</evidence>
<dbReference type="InterPro" id="IPR052895">
    <property type="entry name" value="HetReg/Transcr_Mod"/>
</dbReference>
<keyword evidence="4" id="KW-1185">Reference proteome</keyword>
<gene>
    <name evidence="3" type="ORF">VTL71DRAFT_10349</name>
</gene>
<dbReference type="Pfam" id="PF26639">
    <property type="entry name" value="Het-6_barrel"/>
    <property type="match status" value="1"/>
</dbReference>
<feature type="region of interest" description="Disordered" evidence="1">
    <location>
        <begin position="11"/>
        <end position="47"/>
    </location>
</feature>
<dbReference type="PANTHER" id="PTHR24148:SF64">
    <property type="entry name" value="HETEROKARYON INCOMPATIBILITY DOMAIN-CONTAINING PROTEIN"/>
    <property type="match status" value="1"/>
</dbReference>
<dbReference type="EMBL" id="JAZHXI010000003">
    <property type="protein sequence ID" value="KAL2073025.1"/>
    <property type="molecule type" value="Genomic_DNA"/>
</dbReference>
<proteinExistence type="predicted"/>
<reference evidence="3 4" key="1">
    <citation type="journal article" date="2024" name="Commun. Biol.">
        <title>Comparative genomic analysis of thermophilic fungi reveals convergent evolutionary adaptations and gene losses.</title>
        <authorList>
            <person name="Steindorff A.S."/>
            <person name="Aguilar-Pontes M.V."/>
            <person name="Robinson A.J."/>
            <person name="Andreopoulos B."/>
            <person name="LaButti K."/>
            <person name="Kuo A."/>
            <person name="Mondo S."/>
            <person name="Riley R."/>
            <person name="Otillar R."/>
            <person name="Haridas S."/>
            <person name="Lipzen A."/>
            <person name="Grimwood J."/>
            <person name="Schmutz J."/>
            <person name="Clum A."/>
            <person name="Reid I.D."/>
            <person name="Moisan M.C."/>
            <person name="Butler G."/>
            <person name="Nguyen T.T.M."/>
            <person name="Dewar K."/>
            <person name="Conant G."/>
            <person name="Drula E."/>
            <person name="Henrissat B."/>
            <person name="Hansel C."/>
            <person name="Singer S."/>
            <person name="Hutchinson M.I."/>
            <person name="de Vries R.P."/>
            <person name="Natvig D.O."/>
            <person name="Powell A.J."/>
            <person name="Tsang A."/>
            <person name="Grigoriev I.V."/>
        </authorList>
    </citation>
    <scope>NUCLEOTIDE SEQUENCE [LARGE SCALE GENOMIC DNA]</scope>
    <source>
        <strain evidence="3 4">CBS 494.80</strain>
    </source>
</reference>
<name>A0ABR4CSU6_9HELO</name>
<dbReference type="PANTHER" id="PTHR24148">
    <property type="entry name" value="ANKYRIN REPEAT DOMAIN-CONTAINING PROTEIN 39 HOMOLOG-RELATED"/>
    <property type="match status" value="1"/>
</dbReference>
<comment type="caution">
    <text evidence="3">The sequence shown here is derived from an EMBL/GenBank/DDBJ whole genome shotgun (WGS) entry which is preliminary data.</text>
</comment>
<accession>A0ABR4CSU6</accession>
<dbReference type="Proteomes" id="UP001595075">
    <property type="component" value="Unassembled WGS sequence"/>
</dbReference>
<organism evidence="3 4">
    <name type="scientific">Oculimacula yallundae</name>
    <dbReference type="NCBI Taxonomy" id="86028"/>
    <lineage>
        <taxon>Eukaryota</taxon>
        <taxon>Fungi</taxon>
        <taxon>Dikarya</taxon>
        <taxon>Ascomycota</taxon>
        <taxon>Pezizomycotina</taxon>
        <taxon>Leotiomycetes</taxon>
        <taxon>Helotiales</taxon>
        <taxon>Ploettnerulaceae</taxon>
        <taxon>Oculimacula</taxon>
    </lineage>
</organism>
<evidence type="ECO:0000313" key="3">
    <source>
        <dbReference type="EMBL" id="KAL2073025.1"/>
    </source>
</evidence>
<evidence type="ECO:0000259" key="2">
    <source>
        <dbReference type="Pfam" id="PF06985"/>
    </source>
</evidence>
<protein>
    <recommendedName>
        <fullName evidence="2">Heterokaryon incompatibility domain-containing protein</fullName>
    </recommendedName>
</protein>
<evidence type="ECO:0000256" key="1">
    <source>
        <dbReference type="SAM" id="MobiDB-lite"/>
    </source>
</evidence>
<feature type="compositionally biased region" description="Basic and acidic residues" evidence="1">
    <location>
        <begin position="12"/>
        <end position="35"/>
    </location>
</feature>
<feature type="domain" description="Heterokaryon incompatibility" evidence="2">
    <location>
        <begin position="90"/>
        <end position="247"/>
    </location>
</feature>
<dbReference type="Pfam" id="PF06985">
    <property type="entry name" value="HET"/>
    <property type="match status" value="1"/>
</dbReference>